<organism evidence="2">
    <name type="scientific">Arion vulgaris</name>
    <dbReference type="NCBI Taxonomy" id="1028688"/>
    <lineage>
        <taxon>Eukaryota</taxon>
        <taxon>Metazoa</taxon>
        <taxon>Spiralia</taxon>
        <taxon>Lophotrochozoa</taxon>
        <taxon>Mollusca</taxon>
        <taxon>Gastropoda</taxon>
        <taxon>Heterobranchia</taxon>
        <taxon>Euthyneura</taxon>
        <taxon>Panpulmonata</taxon>
        <taxon>Eupulmonata</taxon>
        <taxon>Stylommatophora</taxon>
        <taxon>Helicina</taxon>
        <taxon>Arionoidea</taxon>
        <taxon>Arionidae</taxon>
        <taxon>Arion</taxon>
    </lineage>
</organism>
<protein>
    <submittedName>
        <fullName evidence="2">Uncharacterized protein</fullName>
    </submittedName>
</protein>
<dbReference type="EMBL" id="HACG01038736">
    <property type="protein sequence ID" value="CEK85601.1"/>
    <property type="molecule type" value="Transcribed_RNA"/>
</dbReference>
<reference evidence="2" key="1">
    <citation type="submission" date="2014-12" db="EMBL/GenBank/DDBJ databases">
        <title>Insight into the proteome of Arion vulgaris.</title>
        <authorList>
            <person name="Aradska J."/>
            <person name="Bulat T."/>
            <person name="Smidak R."/>
            <person name="Sarate P."/>
            <person name="Gangsoo J."/>
            <person name="Sialana F."/>
            <person name="Bilban M."/>
            <person name="Lubec G."/>
        </authorList>
    </citation>
    <scope>NUCLEOTIDE SEQUENCE</scope>
    <source>
        <tissue evidence="2">Skin</tissue>
    </source>
</reference>
<proteinExistence type="predicted"/>
<dbReference type="AlphaFoldDB" id="A0A0B7AY94"/>
<accession>A0A0B7AY94</accession>
<gene>
    <name evidence="2" type="primary">ORF149088</name>
    <name evidence="1" type="synonym">ORF149081</name>
</gene>
<name>A0A0B7AY94_9EUPU</name>
<evidence type="ECO:0000313" key="1">
    <source>
        <dbReference type="EMBL" id="CEK85601.1"/>
    </source>
</evidence>
<sequence>MILNCPSSLKVWAPIFSWMNGELIVQVTEQQGMRWYDRVTNKEFLNKLR</sequence>
<evidence type="ECO:0000313" key="2">
    <source>
        <dbReference type="EMBL" id="CEK85602.1"/>
    </source>
</evidence>
<dbReference type="EMBL" id="HACG01038737">
    <property type="protein sequence ID" value="CEK85602.1"/>
    <property type="molecule type" value="Transcribed_RNA"/>
</dbReference>